<accession>A0AA86QHR2</accession>
<gene>
    <name evidence="2" type="ORF">HINF_LOCUS27700</name>
    <name evidence="1" type="ORF">HINF_LOCUS41019</name>
</gene>
<proteinExistence type="predicted"/>
<name>A0AA86QHR2_9EUKA</name>
<dbReference type="EMBL" id="CAXDID020000086">
    <property type="protein sequence ID" value="CAL6020679.1"/>
    <property type="molecule type" value="Genomic_DNA"/>
</dbReference>
<evidence type="ECO:0000313" key="3">
    <source>
        <dbReference type="Proteomes" id="UP001642409"/>
    </source>
</evidence>
<organism evidence="1">
    <name type="scientific">Hexamita inflata</name>
    <dbReference type="NCBI Taxonomy" id="28002"/>
    <lineage>
        <taxon>Eukaryota</taxon>
        <taxon>Metamonada</taxon>
        <taxon>Diplomonadida</taxon>
        <taxon>Hexamitidae</taxon>
        <taxon>Hexamitinae</taxon>
        <taxon>Hexamita</taxon>
    </lineage>
</organism>
<reference evidence="2 3" key="2">
    <citation type="submission" date="2024-07" db="EMBL/GenBank/DDBJ databases">
        <authorList>
            <person name="Akdeniz Z."/>
        </authorList>
    </citation>
    <scope>NUCLEOTIDE SEQUENCE [LARGE SCALE GENOMIC DNA]</scope>
</reference>
<protein>
    <submittedName>
        <fullName evidence="2">Hypothetical_protein</fullName>
    </submittedName>
</protein>
<evidence type="ECO:0000313" key="1">
    <source>
        <dbReference type="EMBL" id="CAI9953374.1"/>
    </source>
</evidence>
<keyword evidence="3" id="KW-1185">Reference proteome</keyword>
<dbReference type="Proteomes" id="UP001642409">
    <property type="component" value="Unassembled WGS sequence"/>
</dbReference>
<dbReference type="AlphaFoldDB" id="A0AA86QHR2"/>
<dbReference type="EMBL" id="CATOUU010000838">
    <property type="protein sequence ID" value="CAI9953374.1"/>
    <property type="molecule type" value="Genomic_DNA"/>
</dbReference>
<reference evidence="1" key="1">
    <citation type="submission" date="2023-06" db="EMBL/GenBank/DDBJ databases">
        <authorList>
            <person name="Kurt Z."/>
        </authorList>
    </citation>
    <scope>NUCLEOTIDE SEQUENCE</scope>
</reference>
<sequence>MFNLSQTSKTQYNLPKKNYQIMMAVNIKQETAKSQFYQKRTPSKFRCVLTFVYTGSVSCSKPLRASQIINSYYITSLRRVVAFSLYIQGGNYMFNLLVSE</sequence>
<evidence type="ECO:0000313" key="2">
    <source>
        <dbReference type="EMBL" id="CAL6020679.1"/>
    </source>
</evidence>
<comment type="caution">
    <text evidence="1">The sequence shown here is derived from an EMBL/GenBank/DDBJ whole genome shotgun (WGS) entry which is preliminary data.</text>
</comment>